<gene>
    <name evidence="1" type="ORF">SI8410_11016255</name>
</gene>
<protein>
    <submittedName>
        <fullName evidence="1">Uncharacterized protein</fullName>
    </submittedName>
</protein>
<evidence type="ECO:0000313" key="2">
    <source>
        <dbReference type="Proteomes" id="UP000663760"/>
    </source>
</evidence>
<dbReference type="EMBL" id="LR746274">
    <property type="protein sequence ID" value="CAA7405577.1"/>
    <property type="molecule type" value="Genomic_DNA"/>
</dbReference>
<evidence type="ECO:0000313" key="1">
    <source>
        <dbReference type="EMBL" id="CAA7405577.1"/>
    </source>
</evidence>
<dbReference type="AlphaFoldDB" id="A0A7I8L695"/>
<name>A0A7I8L695_SPIIN</name>
<sequence length="28" mass="3377">MIGSYKCYSRVCFKGNQYISVCRYLCKY</sequence>
<dbReference type="Proteomes" id="UP000663760">
    <property type="component" value="Chromosome 11"/>
</dbReference>
<reference evidence="1" key="1">
    <citation type="submission" date="2020-02" db="EMBL/GenBank/DDBJ databases">
        <authorList>
            <person name="Scholz U."/>
            <person name="Mascher M."/>
            <person name="Fiebig A."/>
        </authorList>
    </citation>
    <scope>NUCLEOTIDE SEQUENCE</scope>
</reference>
<proteinExistence type="predicted"/>
<accession>A0A7I8L695</accession>
<keyword evidence="2" id="KW-1185">Reference proteome</keyword>
<organism evidence="1 2">
    <name type="scientific">Spirodela intermedia</name>
    <name type="common">Intermediate duckweed</name>
    <dbReference type="NCBI Taxonomy" id="51605"/>
    <lineage>
        <taxon>Eukaryota</taxon>
        <taxon>Viridiplantae</taxon>
        <taxon>Streptophyta</taxon>
        <taxon>Embryophyta</taxon>
        <taxon>Tracheophyta</taxon>
        <taxon>Spermatophyta</taxon>
        <taxon>Magnoliopsida</taxon>
        <taxon>Liliopsida</taxon>
        <taxon>Araceae</taxon>
        <taxon>Lemnoideae</taxon>
        <taxon>Spirodela</taxon>
    </lineage>
</organism>